<keyword evidence="1" id="KW-1133">Transmembrane helix</keyword>
<keyword evidence="1" id="KW-0472">Membrane</keyword>
<reference evidence="2 3" key="1">
    <citation type="journal article" date="2015" name="Genome Biol.">
        <title>Comparative genomics of Steinernema reveals deeply conserved gene regulatory networks.</title>
        <authorList>
            <person name="Dillman A.R."/>
            <person name="Macchietto M."/>
            <person name="Porter C.F."/>
            <person name="Rogers A."/>
            <person name="Williams B."/>
            <person name="Antoshechkin I."/>
            <person name="Lee M.M."/>
            <person name="Goodwin Z."/>
            <person name="Lu X."/>
            <person name="Lewis E.E."/>
            <person name="Goodrich-Blair H."/>
            <person name="Stock S.P."/>
            <person name="Adams B.J."/>
            <person name="Sternberg P.W."/>
            <person name="Mortazavi A."/>
        </authorList>
    </citation>
    <scope>NUCLEOTIDE SEQUENCE [LARGE SCALE GENOMIC DNA]</scope>
    <source>
        <strain evidence="2 3">ALL</strain>
    </source>
</reference>
<feature type="transmembrane region" description="Helical" evidence="1">
    <location>
        <begin position="60"/>
        <end position="83"/>
    </location>
</feature>
<gene>
    <name evidence="2" type="ORF">L596_010219</name>
</gene>
<reference evidence="2 3" key="2">
    <citation type="journal article" date="2019" name="G3 (Bethesda)">
        <title>Hybrid Assembly of the Genome of the Entomopathogenic Nematode Steinernema carpocapsae Identifies the X-Chromosome.</title>
        <authorList>
            <person name="Serra L."/>
            <person name="Macchietto M."/>
            <person name="Macias-Munoz A."/>
            <person name="McGill C.J."/>
            <person name="Rodriguez I.M."/>
            <person name="Rodriguez B."/>
            <person name="Murad R."/>
            <person name="Mortazavi A."/>
        </authorList>
    </citation>
    <scope>NUCLEOTIDE SEQUENCE [LARGE SCALE GENOMIC DNA]</scope>
    <source>
        <strain evidence="2 3">ALL</strain>
    </source>
</reference>
<evidence type="ECO:0000313" key="3">
    <source>
        <dbReference type="Proteomes" id="UP000298663"/>
    </source>
</evidence>
<comment type="caution">
    <text evidence="2">The sequence shown here is derived from an EMBL/GenBank/DDBJ whole genome shotgun (WGS) entry which is preliminary data.</text>
</comment>
<keyword evidence="3" id="KW-1185">Reference proteome</keyword>
<name>A0A4U5PHW8_STECR</name>
<dbReference type="Proteomes" id="UP000298663">
    <property type="component" value="Unassembled WGS sequence"/>
</dbReference>
<accession>A0A4U5PHW8</accession>
<sequence length="100" mass="11419">MDVSNFTYNASTTIRVHPQFFTYALRNSMVNFLGTMTNAFVLSIGLTSKEIHGRNKMPSIYMSASNLMASFFPLSLNSFYFGFYLTDSKVNYNLHDSFQP</sequence>
<feature type="transmembrane region" description="Helical" evidence="1">
    <location>
        <begin position="29"/>
        <end position="48"/>
    </location>
</feature>
<evidence type="ECO:0008006" key="4">
    <source>
        <dbReference type="Google" id="ProtNLM"/>
    </source>
</evidence>
<evidence type="ECO:0000256" key="1">
    <source>
        <dbReference type="SAM" id="Phobius"/>
    </source>
</evidence>
<keyword evidence="1" id="KW-0812">Transmembrane</keyword>
<protein>
    <recommendedName>
        <fullName evidence="4">7TM GPCR serpentine receptor class x (Srx) domain-containing protein</fullName>
    </recommendedName>
</protein>
<proteinExistence type="predicted"/>
<evidence type="ECO:0000313" key="2">
    <source>
        <dbReference type="EMBL" id="TKR96158.1"/>
    </source>
</evidence>
<dbReference type="EMBL" id="AZBU02000002">
    <property type="protein sequence ID" value="TKR96158.1"/>
    <property type="molecule type" value="Genomic_DNA"/>
</dbReference>
<organism evidence="2 3">
    <name type="scientific">Steinernema carpocapsae</name>
    <name type="common">Entomopathogenic nematode</name>
    <dbReference type="NCBI Taxonomy" id="34508"/>
    <lineage>
        <taxon>Eukaryota</taxon>
        <taxon>Metazoa</taxon>
        <taxon>Ecdysozoa</taxon>
        <taxon>Nematoda</taxon>
        <taxon>Chromadorea</taxon>
        <taxon>Rhabditida</taxon>
        <taxon>Tylenchina</taxon>
        <taxon>Panagrolaimomorpha</taxon>
        <taxon>Strongyloidoidea</taxon>
        <taxon>Steinernematidae</taxon>
        <taxon>Steinernema</taxon>
    </lineage>
</organism>
<dbReference type="AlphaFoldDB" id="A0A4U5PHW8"/>